<evidence type="ECO:0000313" key="3">
    <source>
        <dbReference type="RefSeq" id="XP_065645902.1"/>
    </source>
</evidence>
<name>A0ABM4BAG5_HYDVU</name>
<dbReference type="Pfam" id="PF03645">
    <property type="entry name" value="Tctex-1"/>
    <property type="match status" value="1"/>
</dbReference>
<dbReference type="Proteomes" id="UP001652625">
    <property type="component" value="Chromosome 02"/>
</dbReference>
<protein>
    <submittedName>
        <fullName evidence="3">Dynein light chain Tctex-type protein 2</fullName>
    </submittedName>
</protein>
<dbReference type="InterPro" id="IPR038586">
    <property type="entry name" value="Tctex-1-like_sf"/>
</dbReference>
<proteinExistence type="inferred from homology"/>
<dbReference type="PANTHER" id="PTHR21255">
    <property type="entry name" value="T-COMPLEX-ASSOCIATED-TESTIS-EXPRESSED 1/ DYNEIN LIGHT CHAIN"/>
    <property type="match status" value="1"/>
</dbReference>
<dbReference type="Gene3D" id="3.30.1140.40">
    <property type="entry name" value="Tctex-1"/>
    <property type="match status" value="1"/>
</dbReference>
<keyword evidence="2" id="KW-1185">Reference proteome</keyword>
<dbReference type="CDD" id="cd21451">
    <property type="entry name" value="DLC-like_TCTEX1D"/>
    <property type="match status" value="1"/>
</dbReference>
<dbReference type="PANTHER" id="PTHR21255:SF65">
    <property type="entry name" value="TCTEX1 DOMAIN-CONTAINING PROTEIN 2"/>
    <property type="match status" value="1"/>
</dbReference>
<evidence type="ECO:0000313" key="2">
    <source>
        <dbReference type="Proteomes" id="UP001652625"/>
    </source>
</evidence>
<dbReference type="GeneID" id="101238869"/>
<dbReference type="RefSeq" id="XP_065645902.1">
    <property type="nucleotide sequence ID" value="XM_065789830.1"/>
</dbReference>
<reference evidence="3" key="2">
    <citation type="submission" date="2025-08" db="UniProtKB">
        <authorList>
            <consortium name="RefSeq"/>
        </authorList>
    </citation>
    <scope>IDENTIFICATION</scope>
</reference>
<gene>
    <name evidence="3" type="primary">LOC101238869</name>
</gene>
<evidence type="ECO:0000256" key="1">
    <source>
        <dbReference type="ARBA" id="ARBA00005361"/>
    </source>
</evidence>
<sequence>MATPVNKFFATSKRKSSLFDLQQLVKDKGESSISLSEEPNLQKKGIKIQFENTYVLHPDKSLNVSRIRSILKSSLEDTFKSQSYNHHEMINLSKKASQLIRDEVKKLEYHRYKVVCVVNVIQNNGQTFKAASRFLWDDKKDNWIDAYYQTPSFVAQAIVYTLYCE</sequence>
<organism evidence="2 3">
    <name type="scientific">Hydra vulgaris</name>
    <name type="common">Hydra</name>
    <name type="synonym">Hydra attenuata</name>
    <dbReference type="NCBI Taxonomy" id="6087"/>
    <lineage>
        <taxon>Eukaryota</taxon>
        <taxon>Metazoa</taxon>
        <taxon>Cnidaria</taxon>
        <taxon>Hydrozoa</taxon>
        <taxon>Hydroidolina</taxon>
        <taxon>Anthoathecata</taxon>
        <taxon>Aplanulata</taxon>
        <taxon>Hydridae</taxon>
        <taxon>Hydra</taxon>
    </lineage>
</organism>
<dbReference type="InterPro" id="IPR005334">
    <property type="entry name" value="Tctex-1-like"/>
</dbReference>
<reference evidence="2" key="1">
    <citation type="submission" date="2025-05" db="UniProtKB">
        <authorList>
            <consortium name="RefSeq"/>
        </authorList>
    </citation>
    <scope>NUCLEOTIDE SEQUENCE [LARGE SCALE GENOMIC DNA]</scope>
</reference>
<comment type="similarity">
    <text evidence="1">Belongs to the dynein light chain Tctex-type family.</text>
</comment>
<accession>A0ABM4BAG5</accession>